<feature type="region of interest" description="Disordered" evidence="7">
    <location>
        <begin position="801"/>
        <end position="846"/>
    </location>
</feature>
<gene>
    <name evidence="9" type="ORF">EX30DRAFT_337401</name>
</gene>
<proteinExistence type="inferred from homology"/>
<evidence type="ECO:0000313" key="10">
    <source>
        <dbReference type="Proteomes" id="UP000298138"/>
    </source>
</evidence>
<evidence type="ECO:0000256" key="4">
    <source>
        <dbReference type="ARBA" id="ARBA00022728"/>
    </source>
</evidence>
<feature type="compositionally biased region" description="Acidic residues" evidence="7">
    <location>
        <begin position="9"/>
        <end position="23"/>
    </location>
</feature>
<feature type="compositionally biased region" description="Basic residues" evidence="7">
    <location>
        <begin position="295"/>
        <end position="304"/>
    </location>
</feature>
<keyword evidence="10" id="KW-1185">Reference proteome</keyword>
<dbReference type="STRING" id="341454.A0A4V3SJQ8"/>
<dbReference type="Pfam" id="PF12457">
    <property type="entry name" value="TIP_N"/>
    <property type="match status" value="1"/>
</dbReference>
<dbReference type="SMART" id="SM00443">
    <property type="entry name" value="G_patch"/>
    <property type="match status" value="1"/>
</dbReference>
<dbReference type="InterPro" id="IPR045211">
    <property type="entry name" value="TFP11/STIP/Ntr1"/>
</dbReference>
<feature type="compositionally biased region" description="Basic and acidic residues" evidence="7">
    <location>
        <begin position="823"/>
        <end position="832"/>
    </location>
</feature>
<dbReference type="OrthoDB" id="4822at2759"/>
<dbReference type="PROSITE" id="PS50174">
    <property type="entry name" value="G_PATCH"/>
    <property type="match status" value="1"/>
</dbReference>
<evidence type="ECO:0000256" key="3">
    <source>
        <dbReference type="ARBA" id="ARBA00022664"/>
    </source>
</evidence>
<dbReference type="Pfam" id="PF07842">
    <property type="entry name" value="GCFC"/>
    <property type="match status" value="1"/>
</dbReference>
<evidence type="ECO:0000256" key="6">
    <source>
        <dbReference type="ARBA" id="ARBA00023242"/>
    </source>
</evidence>
<organism evidence="9 10">
    <name type="scientific">Ascodesmis nigricans</name>
    <dbReference type="NCBI Taxonomy" id="341454"/>
    <lineage>
        <taxon>Eukaryota</taxon>
        <taxon>Fungi</taxon>
        <taxon>Dikarya</taxon>
        <taxon>Ascomycota</taxon>
        <taxon>Pezizomycotina</taxon>
        <taxon>Pezizomycetes</taxon>
        <taxon>Pezizales</taxon>
        <taxon>Ascodesmidaceae</taxon>
        <taxon>Ascodesmis</taxon>
    </lineage>
</organism>
<reference evidence="9 10" key="1">
    <citation type="submission" date="2019-04" db="EMBL/GenBank/DDBJ databases">
        <title>Comparative genomics and transcriptomics to analyze fruiting body development in filamentous ascomycetes.</title>
        <authorList>
            <consortium name="DOE Joint Genome Institute"/>
            <person name="Lutkenhaus R."/>
            <person name="Traeger S."/>
            <person name="Breuer J."/>
            <person name="Kuo A."/>
            <person name="Lipzen A."/>
            <person name="Pangilinan J."/>
            <person name="Dilworth D."/>
            <person name="Sandor L."/>
            <person name="Poggeler S."/>
            <person name="Barry K."/>
            <person name="Grigoriev I.V."/>
            <person name="Nowrousian M."/>
        </authorList>
    </citation>
    <scope>NUCLEOTIDE SEQUENCE [LARGE SCALE GENOMIC DNA]</scope>
    <source>
        <strain evidence="9 10">CBS 389.68</strain>
    </source>
</reference>
<feature type="compositionally biased region" description="Basic and acidic residues" evidence="7">
    <location>
        <begin position="266"/>
        <end position="277"/>
    </location>
</feature>
<dbReference type="InterPro" id="IPR000467">
    <property type="entry name" value="G_patch_dom"/>
</dbReference>
<dbReference type="Pfam" id="PF01585">
    <property type="entry name" value="G-patch"/>
    <property type="match status" value="1"/>
</dbReference>
<comment type="similarity">
    <text evidence="2">Belongs to the TFP11/STIP family.</text>
</comment>
<dbReference type="EMBL" id="ML220112">
    <property type="protein sequence ID" value="TGZ84965.1"/>
    <property type="molecule type" value="Genomic_DNA"/>
</dbReference>
<feature type="region of interest" description="Disordered" evidence="7">
    <location>
        <begin position="236"/>
        <end position="324"/>
    </location>
</feature>
<keyword evidence="5" id="KW-0508">mRNA splicing</keyword>
<feature type="domain" description="G-patch" evidence="8">
    <location>
        <begin position="220"/>
        <end position="266"/>
    </location>
</feature>
<keyword evidence="4" id="KW-0747">Spliceosome</keyword>
<comment type="subcellular location">
    <subcellularLocation>
        <location evidence="1">Nucleus</location>
    </subcellularLocation>
</comment>
<evidence type="ECO:0000256" key="2">
    <source>
        <dbReference type="ARBA" id="ARBA00010900"/>
    </source>
</evidence>
<dbReference type="GO" id="GO:0003676">
    <property type="term" value="F:nucleic acid binding"/>
    <property type="evidence" value="ECO:0007669"/>
    <property type="project" value="InterPro"/>
</dbReference>
<evidence type="ECO:0000313" key="9">
    <source>
        <dbReference type="EMBL" id="TGZ84965.1"/>
    </source>
</evidence>
<keyword evidence="3" id="KW-0507">mRNA processing</keyword>
<dbReference type="InterPro" id="IPR022159">
    <property type="entry name" value="STIP/TFIP11_N"/>
</dbReference>
<dbReference type="GO" id="GO:0071008">
    <property type="term" value="C:U2-type post-mRNA release spliceosomal complex"/>
    <property type="evidence" value="ECO:0007669"/>
    <property type="project" value="TreeGrafter"/>
</dbReference>
<evidence type="ECO:0000259" key="8">
    <source>
        <dbReference type="PROSITE" id="PS50174"/>
    </source>
</evidence>
<dbReference type="GO" id="GO:0000390">
    <property type="term" value="P:spliceosomal complex disassembly"/>
    <property type="evidence" value="ECO:0007669"/>
    <property type="project" value="InterPro"/>
</dbReference>
<dbReference type="Proteomes" id="UP000298138">
    <property type="component" value="Unassembled WGS sequence"/>
</dbReference>
<dbReference type="PANTHER" id="PTHR23329">
    <property type="entry name" value="TUFTELIN-INTERACTING PROTEIN 11-RELATED"/>
    <property type="match status" value="1"/>
</dbReference>
<feature type="compositionally biased region" description="Acidic residues" evidence="7">
    <location>
        <begin position="79"/>
        <end position="97"/>
    </location>
</feature>
<protein>
    <submittedName>
        <fullName evidence="9">TFP11-domain-containing protein</fullName>
    </submittedName>
</protein>
<dbReference type="PANTHER" id="PTHR23329:SF1">
    <property type="entry name" value="TUFTELIN-INTERACTING PROTEIN 11"/>
    <property type="match status" value="1"/>
</dbReference>
<feature type="compositionally biased region" description="Basic residues" evidence="7">
    <location>
        <begin position="812"/>
        <end position="822"/>
    </location>
</feature>
<sequence>MARRKDFLDEYATDSDESAESSDVDSHRDKRPRTKNHKESAALGVFASESDDEKPSWKSKSLRGKRMGFVQAGQKQQDSDEDENDNADDDEDNDEDADRPALGLGARPGLSFMKPADEPETTTHPRIGLGGRKFQAFAPAESTPDSGASTPDAHPGLGFATPLGLGFVSSSSAAAAAMPKVSATPPPNGETPVIRPSAFTPSVPGKKGKAGNDAPPAPNPESFAARMMAKMGYKAGQGLGKQGQGRLEPVMTKVRPQGVGVGAVREMSEQEKREARRAAQLRGEVLSDSESEKERKRRAQRKKEGKAGSRGTPGGTPLRQKKEKLKFRTTAEIEASAEGLHVPDVLKNIIDFTGKAPRTLTSVSGFMAVEKEQPMDEQMKLARMARRDLELFAGEWKDLQDRKVYIEAEEGRLNAAIDSQAADVARMKELSKIAKQLEVDSRSSADSNLDALVNQLEVLQLSFRDEISQYDLSELAVAALHPRFKTDLEAWRPQDDPIFYRPYFFRLHSILQIKSKDDLEHTYQTTGVFPRPKFASSYESMVATLFLPKIRSFVNNTWSPHDPLPALNLIDAWSSVLPPYILSNILTQLILPKLLAAVQSWSPSSKADSSRSSSSRRRSAPPPIHTFVFPWLPYLSSHTADLASAMRTKLSTLLASHDLTSGPIPGLSSWRDLITAEKLEQTLIRHILPRLASHLRHNLTINPADQDLAPLEHVLAWAPYFKPTTMARLLDEAWTPKWLEVLWMWLRSDGVVYGEVQEWYLFWQDVIPLDIRSTTIIAASFRRGLDLINDALDLGSRAATDLPKPEIESGKPSHHHHGRHHPAAPEKKEPKSTPKPAAPPAEPTSFKEALEDWCAENNLLLLPLRKAHAGTGEPLFRVSESVAGEGGVICYLKGDVVWGRRKRKRGEEEGGGTVEEWVPMGLDEILKKATGD</sequence>
<dbReference type="InterPro" id="IPR022783">
    <property type="entry name" value="GCFC_dom"/>
</dbReference>
<dbReference type="AlphaFoldDB" id="A0A4V3SJQ8"/>
<keyword evidence="6" id="KW-0539">Nucleus</keyword>
<accession>A0A4V3SJQ8</accession>
<dbReference type="InParanoid" id="A0A4V3SJQ8"/>
<feature type="region of interest" description="Disordered" evidence="7">
    <location>
        <begin position="1"/>
        <end position="224"/>
    </location>
</feature>
<evidence type="ECO:0000256" key="1">
    <source>
        <dbReference type="ARBA" id="ARBA00004123"/>
    </source>
</evidence>
<evidence type="ECO:0000256" key="5">
    <source>
        <dbReference type="ARBA" id="ARBA00023187"/>
    </source>
</evidence>
<name>A0A4V3SJQ8_9PEZI</name>
<evidence type="ECO:0000256" key="7">
    <source>
        <dbReference type="SAM" id="MobiDB-lite"/>
    </source>
</evidence>